<evidence type="ECO:0000313" key="2">
    <source>
        <dbReference type="EMBL" id="OOV88318.1"/>
    </source>
</evidence>
<evidence type="ECO:0000313" key="3">
    <source>
        <dbReference type="Proteomes" id="UP000190064"/>
    </source>
</evidence>
<dbReference type="AlphaFoldDB" id="A0A1T1HEM7"/>
<gene>
    <name evidence="2" type="ORF">BTA35_0202010</name>
</gene>
<dbReference type="InterPro" id="IPR000073">
    <property type="entry name" value="AB_hydrolase_1"/>
</dbReference>
<comment type="caution">
    <text evidence="2">The sequence shown here is derived from an EMBL/GenBank/DDBJ whole genome shotgun (WGS) entry which is preliminary data.</text>
</comment>
<sequence>MSILHFAHANGFPMGSYRVLFEALAENFNVQGVSHIGHDPRWPVSDNWDALVDEQLSLISAAEEPVWGVGHSLGGVLLYRAALKAPAYFKGLVLLDPPLYISGLRPWLLKIAKRTGRIDRITPARQSRYRKKSWSDEEAVLEYLQSRALFRNFDERCLADYVASGTKSEDGMRVLSFSPEVEYKIFCGIADNLWGSGRKIKVPVSVLTSDQASVIPGDGIRGIRRSGFNWKPLDGGHLFPLEYPESTADEIQAMIKLMQGSSGLPQ</sequence>
<accession>A0A1T1HEM7</accession>
<dbReference type="Proteomes" id="UP000190064">
    <property type="component" value="Unassembled WGS sequence"/>
</dbReference>
<protein>
    <recommendedName>
        <fullName evidence="1">AB hydrolase-1 domain-containing protein</fullName>
    </recommendedName>
</protein>
<organism evidence="2 3">
    <name type="scientific">Oceanospirillum linum</name>
    <dbReference type="NCBI Taxonomy" id="966"/>
    <lineage>
        <taxon>Bacteria</taxon>
        <taxon>Pseudomonadati</taxon>
        <taxon>Pseudomonadota</taxon>
        <taxon>Gammaproteobacteria</taxon>
        <taxon>Oceanospirillales</taxon>
        <taxon>Oceanospirillaceae</taxon>
        <taxon>Oceanospirillum</taxon>
    </lineage>
</organism>
<keyword evidence="3" id="KW-1185">Reference proteome</keyword>
<name>A0A1T1HEM7_OCELI</name>
<feature type="domain" description="AB hydrolase-1" evidence="1">
    <location>
        <begin position="6"/>
        <end position="249"/>
    </location>
</feature>
<evidence type="ECO:0000259" key="1">
    <source>
        <dbReference type="Pfam" id="PF12697"/>
    </source>
</evidence>
<dbReference type="EMBL" id="MTSD02000001">
    <property type="protein sequence ID" value="OOV88318.1"/>
    <property type="molecule type" value="Genomic_DNA"/>
</dbReference>
<dbReference type="Pfam" id="PF12697">
    <property type="entry name" value="Abhydrolase_6"/>
    <property type="match status" value="1"/>
</dbReference>
<dbReference type="STRING" id="966.BTA35_0202010"/>
<dbReference type="InterPro" id="IPR029058">
    <property type="entry name" value="AB_hydrolase_fold"/>
</dbReference>
<dbReference type="SUPFAM" id="SSF53474">
    <property type="entry name" value="alpha/beta-Hydrolases"/>
    <property type="match status" value="1"/>
</dbReference>
<dbReference type="RefSeq" id="WP_077242748.1">
    <property type="nucleotide sequence ID" value="NZ_FXTS01000001.1"/>
</dbReference>
<dbReference type="Gene3D" id="3.40.50.1820">
    <property type="entry name" value="alpha/beta hydrolase"/>
    <property type="match status" value="1"/>
</dbReference>
<proteinExistence type="predicted"/>
<reference evidence="2" key="1">
    <citation type="submission" date="2017-02" db="EMBL/GenBank/DDBJ databases">
        <title>Draft Genome Sequence of the Salt Water Bacterium Oceanospirillum linum ATCC 11336.</title>
        <authorList>
            <person name="Trachtenberg A.M."/>
            <person name="Carney J.G."/>
            <person name="Linnane J.D."/>
            <person name="Rheaume B.A."/>
            <person name="Pitts N.L."/>
            <person name="Mykles D.L."/>
            <person name="Maclea K.S."/>
        </authorList>
    </citation>
    <scope>NUCLEOTIDE SEQUENCE [LARGE SCALE GENOMIC DNA]</scope>
    <source>
        <strain evidence="2">ATCC 11336</strain>
    </source>
</reference>